<dbReference type="SUPFAM" id="SSF55073">
    <property type="entry name" value="Nucleotide cyclase"/>
    <property type="match status" value="1"/>
</dbReference>
<dbReference type="EMBL" id="BAAAQD010000014">
    <property type="protein sequence ID" value="GAA1537907.1"/>
    <property type="molecule type" value="Genomic_DNA"/>
</dbReference>
<dbReference type="Gene3D" id="3.30.70.1230">
    <property type="entry name" value="Nucleotide cyclase"/>
    <property type="match status" value="1"/>
</dbReference>
<keyword evidence="3" id="KW-1185">Reference proteome</keyword>
<evidence type="ECO:0000313" key="2">
    <source>
        <dbReference type="EMBL" id="GAA1537907.1"/>
    </source>
</evidence>
<gene>
    <name evidence="2" type="ORF">GCM10009827_065980</name>
</gene>
<dbReference type="InterPro" id="IPR029787">
    <property type="entry name" value="Nucleotide_cyclase"/>
</dbReference>
<reference evidence="3" key="1">
    <citation type="journal article" date="2019" name="Int. J. Syst. Evol. Microbiol.">
        <title>The Global Catalogue of Microorganisms (GCM) 10K type strain sequencing project: providing services to taxonomists for standard genome sequencing and annotation.</title>
        <authorList>
            <consortium name="The Broad Institute Genomics Platform"/>
            <consortium name="The Broad Institute Genome Sequencing Center for Infectious Disease"/>
            <person name="Wu L."/>
            <person name="Ma J."/>
        </authorList>
    </citation>
    <scope>NUCLEOTIDE SEQUENCE [LARGE SCALE GENOMIC DNA]</scope>
    <source>
        <strain evidence="3">JCM 15933</strain>
    </source>
</reference>
<proteinExistence type="predicted"/>
<dbReference type="Proteomes" id="UP001501470">
    <property type="component" value="Unassembled WGS sequence"/>
</dbReference>
<protein>
    <submittedName>
        <fullName evidence="2">Uncharacterized protein</fullName>
    </submittedName>
</protein>
<accession>A0ABP4M907</accession>
<comment type="caution">
    <text evidence="2">The sequence shown here is derived from an EMBL/GenBank/DDBJ whole genome shotgun (WGS) entry which is preliminary data.</text>
</comment>
<name>A0ABP4M907_9ACTN</name>
<evidence type="ECO:0000313" key="3">
    <source>
        <dbReference type="Proteomes" id="UP001501470"/>
    </source>
</evidence>
<evidence type="ECO:0000256" key="1">
    <source>
        <dbReference type="SAM" id="MobiDB-lite"/>
    </source>
</evidence>
<sequence>MNLNAAVLAIGGSAAPGDVVKSLTGGRPALAADGHALVLYDDAAAAVRDVAGYLRPRGMTMVRFGLHVGGTPQGEERLTGPVVAAATRLADLAGPGRLRVSADAAGTLGDTVPLDPAGDGSYEMRKR</sequence>
<organism evidence="2 3">
    <name type="scientific">Dactylosporangium maewongense</name>
    <dbReference type="NCBI Taxonomy" id="634393"/>
    <lineage>
        <taxon>Bacteria</taxon>
        <taxon>Bacillati</taxon>
        <taxon>Actinomycetota</taxon>
        <taxon>Actinomycetes</taxon>
        <taxon>Micromonosporales</taxon>
        <taxon>Micromonosporaceae</taxon>
        <taxon>Dactylosporangium</taxon>
    </lineage>
</organism>
<dbReference type="RefSeq" id="WP_344506213.1">
    <property type="nucleotide sequence ID" value="NZ_BAAAQD010000014.1"/>
</dbReference>
<feature type="region of interest" description="Disordered" evidence="1">
    <location>
        <begin position="104"/>
        <end position="127"/>
    </location>
</feature>